<dbReference type="RefSeq" id="WP_229998428.1">
    <property type="nucleotide sequence ID" value="NZ_JAJJMN010000001.1"/>
</dbReference>
<reference evidence="2" key="1">
    <citation type="submission" date="2021-11" db="EMBL/GenBank/DDBJ databases">
        <title>Description of novel Flavobacterium species.</title>
        <authorList>
            <person name="Saticioglu I.B."/>
            <person name="Ay H."/>
            <person name="Altun S."/>
            <person name="Duman M."/>
        </authorList>
    </citation>
    <scope>NUCLEOTIDE SEQUENCE</scope>
    <source>
        <strain evidence="2">F-126</strain>
    </source>
</reference>
<comment type="caution">
    <text evidence="2">The sequence shown here is derived from an EMBL/GenBank/DDBJ whole genome shotgun (WGS) entry which is preliminary data.</text>
</comment>
<dbReference type="Proteomes" id="UP001430700">
    <property type="component" value="Unassembled WGS sequence"/>
</dbReference>
<accession>A0ABS8LV38</accession>
<organism evidence="2 3">
    <name type="scientific">Flavobacterium lipolyticum</name>
    <dbReference type="NCBI Taxonomy" id="2893754"/>
    <lineage>
        <taxon>Bacteria</taxon>
        <taxon>Pseudomonadati</taxon>
        <taxon>Bacteroidota</taxon>
        <taxon>Flavobacteriia</taxon>
        <taxon>Flavobacteriales</taxon>
        <taxon>Flavobacteriaceae</taxon>
        <taxon>Flavobacterium</taxon>
    </lineage>
</organism>
<sequence length="331" mass="39710">MYYILEYPIFTSNLIILYMRYLFIVLFSLVVVSCVRKQKDVDNIGVKKEENTKDQILGNKKIKELESQVFHLVLHENKYCYFLGKTGDYQNITLNFNVKRLINEATIDNIFYDNEFNPFRNQLYKIKDYRVKSRSNYEIAVFDEWEGKNARINFWLINKKDDVWKFEFLPSWKEEESKRDYLANLDLRDKYLFVNKKNIDSITVLTKGGWSKDGNDENLDTVCYKMPYYFKLKEKYKHWKHYNPIRFVSSKNKVAMYTSPDVSSEVVENLKYNDWIIINDTVKNEATGNNSWLDVYDRVNFRKGYILNKDLAEKPTYKNLLIKGVGYEKDR</sequence>
<evidence type="ECO:0000256" key="1">
    <source>
        <dbReference type="SAM" id="Phobius"/>
    </source>
</evidence>
<dbReference type="EMBL" id="JAJJMN010000001">
    <property type="protein sequence ID" value="MCC9016439.1"/>
    <property type="molecule type" value="Genomic_DNA"/>
</dbReference>
<proteinExistence type="predicted"/>
<keyword evidence="1" id="KW-0812">Transmembrane</keyword>
<evidence type="ECO:0000313" key="2">
    <source>
        <dbReference type="EMBL" id="MCC9016439.1"/>
    </source>
</evidence>
<protein>
    <submittedName>
        <fullName evidence="2">Uncharacterized protein</fullName>
    </submittedName>
</protein>
<keyword evidence="1" id="KW-1133">Transmembrane helix</keyword>
<keyword evidence="1" id="KW-0472">Membrane</keyword>
<gene>
    <name evidence="2" type="ORF">LNQ34_01460</name>
</gene>
<evidence type="ECO:0000313" key="3">
    <source>
        <dbReference type="Proteomes" id="UP001430700"/>
    </source>
</evidence>
<feature type="transmembrane region" description="Helical" evidence="1">
    <location>
        <begin position="15"/>
        <end position="35"/>
    </location>
</feature>
<keyword evidence="3" id="KW-1185">Reference proteome</keyword>
<name>A0ABS8LV38_9FLAO</name>